<feature type="transmembrane region" description="Helical" evidence="5">
    <location>
        <begin position="325"/>
        <end position="346"/>
    </location>
</feature>
<feature type="transmembrane region" description="Helical" evidence="5">
    <location>
        <begin position="120"/>
        <end position="143"/>
    </location>
</feature>
<feature type="transmembrane region" description="Helical" evidence="5">
    <location>
        <begin position="288"/>
        <end position="313"/>
    </location>
</feature>
<evidence type="ECO:0000259" key="6">
    <source>
        <dbReference type="PROSITE" id="PS50850"/>
    </source>
</evidence>
<dbReference type="InterPro" id="IPR036259">
    <property type="entry name" value="MFS_trans_sf"/>
</dbReference>
<evidence type="ECO:0000313" key="8">
    <source>
        <dbReference type="Proteomes" id="UP000249082"/>
    </source>
</evidence>
<comment type="subcellular location">
    <subcellularLocation>
        <location evidence="1">Membrane</location>
        <topology evidence="1">Multi-pass membrane protein</topology>
    </subcellularLocation>
</comment>
<evidence type="ECO:0000256" key="2">
    <source>
        <dbReference type="ARBA" id="ARBA00022692"/>
    </source>
</evidence>
<comment type="caution">
    <text evidence="7">The sequence shown here is derived from an EMBL/GenBank/DDBJ whole genome shotgun (WGS) entry which is preliminary data.</text>
</comment>
<dbReference type="GO" id="GO:0005886">
    <property type="term" value="C:plasma membrane"/>
    <property type="evidence" value="ECO:0007669"/>
    <property type="project" value="TreeGrafter"/>
</dbReference>
<dbReference type="Proteomes" id="UP000249082">
    <property type="component" value="Unassembled WGS sequence"/>
</dbReference>
<evidence type="ECO:0000256" key="3">
    <source>
        <dbReference type="ARBA" id="ARBA00022989"/>
    </source>
</evidence>
<dbReference type="Pfam" id="PF07690">
    <property type="entry name" value="MFS_1"/>
    <property type="match status" value="2"/>
</dbReference>
<accession>A0A2W5NJG1</accession>
<evidence type="ECO:0000256" key="5">
    <source>
        <dbReference type="SAM" id="Phobius"/>
    </source>
</evidence>
<organism evidence="7 8">
    <name type="scientific">Novosphingobium pentaromativorans</name>
    <dbReference type="NCBI Taxonomy" id="205844"/>
    <lineage>
        <taxon>Bacteria</taxon>
        <taxon>Pseudomonadati</taxon>
        <taxon>Pseudomonadota</taxon>
        <taxon>Alphaproteobacteria</taxon>
        <taxon>Sphingomonadales</taxon>
        <taxon>Sphingomonadaceae</taxon>
        <taxon>Novosphingobium</taxon>
    </lineage>
</organism>
<name>A0A2W5NJG1_9SPHN</name>
<dbReference type="PROSITE" id="PS50850">
    <property type="entry name" value="MFS"/>
    <property type="match status" value="1"/>
</dbReference>
<feature type="transmembrane region" description="Helical" evidence="5">
    <location>
        <begin position="86"/>
        <end position="108"/>
    </location>
</feature>
<feature type="transmembrane region" description="Helical" evidence="5">
    <location>
        <begin position="229"/>
        <end position="253"/>
    </location>
</feature>
<dbReference type="EMBL" id="QFPX01000018">
    <property type="protein sequence ID" value="PZQ53134.1"/>
    <property type="molecule type" value="Genomic_DNA"/>
</dbReference>
<dbReference type="GO" id="GO:0046943">
    <property type="term" value="F:carboxylic acid transmembrane transporter activity"/>
    <property type="evidence" value="ECO:0007669"/>
    <property type="project" value="TreeGrafter"/>
</dbReference>
<protein>
    <submittedName>
        <fullName evidence="7">MFS transporter</fullName>
    </submittedName>
</protein>
<feature type="transmembrane region" description="Helical" evidence="5">
    <location>
        <begin position="61"/>
        <end position="80"/>
    </location>
</feature>
<dbReference type="InterPro" id="IPR011701">
    <property type="entry name" value="MFS"/>
</dbReference>
<sequence>MTLFVSGYAFQSLSFSMPGLVRDWKLAEGMIGPLLSSAIFGLLLGYLVVAPMADRVGERPVLRGAMLGLALSTLLCMVSPGIEMLALGWVLTGIAIGAALPSAVSIASRQGQVRWRGAQVVGIYVAFSLGFLAAGLTSGWLVPQAGWRAPWAAAVPLALLMVVLLGAVLPGKRAQQEKEQAGRPLAALFDPRLRTGTLLFWIMFSIGLGLFYALQSWLPLLTAREGLPFSSAVTATSLFTLGTALGALPMIWLADRMGPFRALVAMSGIGLTGIVLLGTFAARGGLPFHGAAMLAGIGIGGGQKGMVAAASLFYPPAVRTTGLGWALGLGRLGAACGPLLIGYLTMRDIESGTALLCLALPVPIVMAAAGLLERTYGRIDRAVHHPPSQGREAR</sequence>
<feature type="transmembrane region" description="Helical" evidence="5">
    <location>
        <begin position="30"/>
        <end position="49"/>
    </location>
</feature>
<keyword evidence="4 5" id="KW-0472">Membrane</keyword>
<evidence type="ECO:0000256" key="4">
    <source>
        <dbReference type="ARBA" id="ARBA00023136"/>
    </source>
</evidence>
<dbReference type="SUPFAM" id="SSF103473">
    <property type="entry name" value="MFS general substrate transporter"/>
    <property type="match status" value="1"/>
</dbReference>
<evidence type="ECO:0000313" key="7">
    <source>
        <dbReference type="EMBL" id="PZQ53134.1"/>
    </source>
</evidence>
<reference evidence="7 8" key="1">
    <citation type="submission" date="2017-08" db="EMBL/GenBank/DDBJ databases">
        <title>Infants hospitalized years apart are colonized by the same room-sourced microbial strains.</title>
        <authorList>
            <person name="Brooks B."/>
            <person name="Olm M.R."/>
            <person name="Firek B.A."/>
            <person name="Baker R."/>
            <person name="Thomas B.C."/>
            <person name="Morowitz M.J."/>
            <person name="Banfield J.F."/>
        </authorList>
    </citation>
    <scope>NUCLEOTIDE SEQUENCE [LARGE SCALE GENOMIC DNA]</scope>
    <source>
        <strain evidence="7">S2_005_002_R2_33</strain>
    </source>
</reference>
<gene>
    <name evidence="7" type="ORF">DI555_17675</name>
</gene>
<dbReference type="PANTHER" id="PTHR23508:SF10">
    <property type="entry name" value="CARBOXYLIC ACID TRANSPORTER PROTEIN HOMOLOG"/>
    <property type="match status" value="1"/>
</dbReference>
<dbReference type="InterPro" id="IPR020846">
    <property type="entry name" value="MFS_dom"/>
</dbReference>
<dbReference type="Gene3D" id="1.20.1250.20">
    <property type="entry name" value="MFS general substrate transporter like domains"/>
    <property type="match status" value="2"/>
</dbReference>
<keyword evidence="3 5" id="KW-1133">Transmembrane helix</keyword>
<keyword evidence="2 5" id="KW-0812">Transmembrane</keyword>
<feature type="transmembrane region" description="Helical" evidence="5">
    <location>
        <begin position="149"/>
        <end position="169"/>
    </location>
</feature>
<feature type="transmembrane region" description="Helical" evidence="5">
    <location>
        <begin position="260"/>
        <end position="282"/>
    </location>
</feature>
<evidence type="ECO:0000256" key="1">
    <source>
        <dbReference type="ARBA" id="ARBA00004141"/>
    </source>
</evidence>
<dbReference type="PANTHER" id="PTHR23508">
    <property type="entry name" value="CARBOXYLIC ACID TRANSPORTER PROTEIN HOMOLOG"/>
    <property type="match status" value="1"/>
</dbReference>
<dbReference type="AlphaFoldDB" id="A0A2W5NJG1"/>
<feature type="transmembrane region" description="Helical" evidence="5">
    <location>
        <begin position="198"/>
        <end position="217"/>
    </location>
</feature>
<feature type="transmembrane region" description="Helical" evidence="5">
    <location>
        <begin position="352"/>
        <end position="372"/>
    </location>
</feature>
<proteinExistence type="predicted"/>
<feature type="domain" description="Major facilitator superfamily (MFS) profile" evidence="6">
    <location>
        <begin position="1"/>
        <end position="376"/>
    </location>
</feature>